<organism evidence="11 12">
    <name type="scientific">Protomyces lactucae-debilis</name>
    <dbReference type="NCBI Taxonomy" id="2754530"/>
    <lineage>
        <taxon>Eukaryota</taxon>
        <taxon>Fungi</taxon>
        <taxon>Dikarya</taxon>
        <taxon>Ascomycota</taxon>
        <taxon>Taphrinomycotina</taxon>
        <taxon>Taphrinomycetes</taxon>
        <taxon>Taphrinales</taxon>
        <taxon>Protomycetaceae</taxon>
        <taxon>Protomyces</taxon>
    </lineage>
</organism>
<dbReference type="NCBIfam" id="TIGR02152">
    <property type="entry name" value="D_ribokin_bact"/>
    <property type="match status" value="1"/>
</dbReference>
<feature type="binding site" evidence="9">
    <location>
        <begin position="40"/>
        <end position="44"/>
    </location>
    <ligand>
        <name>substrate</name>
    </ligand>
</feature>
<dbReference type="GO" id="GO:0005634">
    <property type="term" value="C:nucleus"/>
    <property type="evidence" value="ECO:0007669"/>
    <property type="project" value="UniProtKB-SubCell"/>
</dbReference>
<keyword evidence="6 9" id="KW-0460">Magnesium</keyword>
<feature type="binding site" evidence="9">
    <location>
        <position position="286"/>
    </location>
    <ligand>
        <name>K(+)</name>
        <dbReference type="ChEBI" id="CHEBI:29103"/>
    </ligand>
</feature>
<evidence type="ECO:0000256" key="1">
    <source>
        <dbReference type="ARBA" id="ARBA00022679"/>
    </source>
</evidence>
<keyword evidence="9" id="KW-0963">Cytoplasm</keyword>
<dbReference type="Proteomes" id="UP000193685">
    <property type="component" value="Unassembled WGS sequence"/>
</dbReference>
<evidence type="ECO:0000313" key="12">
    <source>
        <dbReference type="Proteomes" id="UP000193685"/>
    </source>
</evidence>
<dbReference type="OrthoDB" id="415590at2759"/>
<comment type="caution">
    <text evidence="9">Lacks conserved residue(s) required for the propagation of feature annotation.</text>
</comment>
<evidence type="ECO:0000259" key="10">
    <source>
        <dbReference type="Pfam" id="PF00294"/>
    </source>
</evidence>
<feature type="binding site" evidence="9">
    <location>
        <position position="143"/>
    </location>
    <ligand>
        <name>substrate</name>
    </ligand>
</feature>
<dbReference type="PANTHER" id="PTHR10584:SF166">
    <property type="entry name" value="RIBOKINASE"/>
    <property type="match status" value="1"/>
</dbReference>
<evidence type="ECO:0000256" key="9">
    <source>
        <dbReference type="HAMAP-Rule" id="MF_03215"/>
    </source>
</evidence>
<reference evidence="11 12" key="1">
    <citation type="submission" date="2016-07" db="EMBL/GenBank/DDBJ databases">
        <title>Pervasive Adenine N6-methylation of Active Genes in Fungi.</title>
        <authorList>
            <consortium name="DOE Joint Genome Institute"/>
            <person name="Mondo S.J."/>
            <person name="Dannebaum R.O."/>
            <person name="Kuo R.C."/>
            <person name="Labutti K."/>
            <person name="Haridas S."/>
            <person name="Kuo A."/>
            <person name="Salamov A."/>
            <person name="Ahrendt S.R."/>
            <person name="Lipzen A."/>
            <person name="Sullivan W."/>
            <person name="Andreopoulos W.B."/>
            <person name="Clum A."/>
            <person name="Lindquist E."/>
            <person name="Daum C."/>
            <person name="Ramamoorthy G.K."/>
            <person name="Gryganskyi A."/>
            <person name="Culley D."/>
            <person name="Magnuson J.K."/>
            <person name="James T.Y."/>
            <person name="O'Malley M.A."/>
            <person name="Stajich J.E."/>
            <person name="Spatafora J.W."/>
            <person name="Visel A."/>
            <person name="Grigoriev I.V."/>
        </authorList>
    </citation>
    <scope>NUCLEOTIDE SEQUENCE [LARGE SCALE GENOMIC DNA]</scope>
    <source>
        <strain evidence="11 12">12-1054</strain>
    </source>
</reference>
<dbReference type="InterPro" id="IPR011611">
    <property type="entry name" value="PfkB_dom"/>
</dbReference>
<dbReference type="GO" id="GO:0005737">
    <property type="term" value="C:cytoplasm"/>
    <property type="evidence" value="ECO:0007669"/>
    <property type="project" value="UniProtKB-SubCell"/>
</dbReference>
<keyword evidence="7 9" id="KW-0630">Potassium</keyword>
<keyword evidence="12" id="KW-1185">Reference proteome</keyword>
<comment type="subunit">
    <text evidence="9">Homodimer.</text>
</comment>
<feature type="binding site" evidence="9">
    <location>
        <position position="250"/>
    </location>
    <ligand>
        <name>K(+)</name>
        <dbReference type="ChEBI" id="CHEBI:29103"/>
    </ligand>
</feature>
<dbReference type="HAMAP" id="MF_01987">
    <property type="entry name" value="Ribokinase"/>
    <property type="match status" value="1"/>
</dbReference>
<comment type="catalytic activity">
    <reaction evidence="9">
        <text>D-ribose + ATP = D-ribose 5-phosphate + ADP + H(+)</text>
        <dbReference type="Rhea" id="RHEA:13697"/>
        <dbReference type="ChEBI" id="CHEBI:15378"/>
        <dbReference type="ChEBI" id="CHEBI:30616"/>
        <dbReference type="ChEBI" id="CHEBI:47013"/>
        <dbReference type="ChEBI" id="CHEBI:78346"/>
        <dbReference type="ChEBI" id="CHEBI:456216"/>
        <dbReference type="EC" id="2.7.1.15"/>
    </reaction>
</comment>
<accession>A0A1Y2EYL6</accession>
<keyword evidence="5 9" id="KW-0067">ATP-binding</keyword>
<dbReference type="GO" id="GO:0005524">
    <property type="term" value="F:ATP binding"/>
    <property type="evidence" value="ECO:0007669"/>
    <property type="project" value="UniProtKB-UniRule"/>
</dbReference>
<dbReference type="Pfam" id="PF00294">
    <property type="entry name" value="PfkB"/>
    <property type="match status" value="1"/>
</dbReference>
<evidence type="ECO:0000256" key="2">
    <source>
        <dbReference type="ARBA" id="ARBA00022723"/>
    </source>
</evidence>
<dbReference type="GO" id="GO:0004747">
    <property type="term" value="F:ribokinase activity"/>
    <property type="evidence" value="ECO:0007669"/>
    <property type="project" value="UniProtKB-UniRule"/>
</dbReference>
<evidence type="ECO:0000256" key="3">
    <source>
        <dbReference type="ARBA" id="ARBA00022741"/>
    </source>
</evidence>
<dbReference type="AlphaFoldDB" id="A0A1Y2EYL6"/>
<keyword evidence="2 9" id="KW-0479">Metal-binding</keyword>
<sequence length="298" mass="31084">MPKPIVVVGSVNVDLVAQCKRAPDAGETLYGRDFHAGVGGKGLNQAAACALLSQPGPLVHMVACIGNDPYAAMCRDAMAKLHIQMDQVLTEDTATGIAMITVEDSGDNRILYIPGANELLSVKHIDKAAALIREAAVIVCQLESPMETVLHALALAHEAGVPTLLNPAPVQALPHSLYKQLSYLIPNETEAALLSGMKVETPDDAIRVGEHFLRLGVQEAVIVTLGGQGSVVVTRDGSTHVPSKKVKAIDTTAAGDSFIGGDIHAAVQYGTAVASITVTRSGASSSIPSLSEVERSMQ</sequence>
<feature type="binding site" evidence="9">
    <location>
        <position position="252"/>
    </location>
    <ligand>
        <name>K(+)</name>
        <dbReference type="ChEBI" id="CHEBI:29103"/>
    </ligand>
</feature>
<dbReference type="PANTHER" id="PTHR10584">
    <property type="entry name" value="SUGAR KINASE"/>
    <property type="match status" value="1"/>
</dbReference>
<gene>
    <name evidence="11" type="ORF">BCR37DRAFT_383293</name>
</gene>
<proteinExistence type="inferred from homology"/>
<dbReference type="SUPFAM" id="SSF53613">
    <property type="entry name" value="Ribokinase-like"/>
    <property type="match status" value="1"/>
</dbReference>
<feature type="binding site" evidence="9">
    <location>
        <position position="277"/>
    </location>
    <ligand>
        <name>K(+)</name>
        <dbReference type="ChEBI" id="CHEBI:29103"/>
    </ligand>
</feature>
<keyword evidence="9" id="KW-0539">Nucleus</keyword>
<comment type="similarity">
    <text evidence="9">Belongs to the carbohydrate kinase PfkB family. Ribokinase subfamily.</text>
</comment>
<feature type="binding site" evidence="9">
    <location>
        <position position="280"/>
    </location>
    <ligand>
        <name>K(+)</name>
        <dbReference type="ChEBI" id="CHEBI:29103"/>
    </ligand>
</feature>
<evidence type="ECO:0000256" key="8">
    <source>
        <dbReference type="ARBA" id="ARBA00023277"/>
    </source>
</evidence>
<keyword evidence="4 9" id="KW-0418">Kinase</keyword>
<dbReference type="GO" id="GO:0019303">
    <property type="term" value="P:D-ribose catabolic process"/>
    <property type="evidence" value="ECO:0007669"/>
    <property type="project" value="UniProtKB-UniRule"/>
</dbReference>
<dbReference type="OMA" id="TFCGYFA"/>
<comment type="cofactor">
    <cofactor evidence="9">
        <name>Mg(2+)</name>
        <dbReference type="ChEBI" id="CHEBI:18420"/>
    </cofactor>
    <text evidence="9">Requires a divalent cation, most likely magnesium in vivo, as an electrophilic catalyst to aid phosphoryl group transfer. It is the chelate of the metal and the nucleotide that is the actual substrate.</text>
</comment>
<dbReference type="InterPro" id="IPR029056">
    <property type="entry name" value="Ribokinase-like"/>
</dbReference>
<dbReference type="InterPro" id="IPR002139">
    <property type="entry name" value="Ribo/fructo_kinase"/>
</dbReference>
<protein>
    <recommendedName>
        <fullName evidence="9">Ribokinase</fullName>
        <shortName evidence="9">RK</shortName>
        <ecNumber evidence="9">2.7.1.15</ecNumber>
    </recommendedName>
</protein>
<comment type="subcellular location">
    <subcellularLocation>
        <location evidence="9">Cytoplasm</location>
    </subcellularLocation>
    <subcellularLocation>
        <location evidence="9">Nucleus</location>
    </subcellularLocation>
</comment>
<dbReference type="EC" id="2.7.1.15" evidence="9"/>
<dbReference type="Gene3D" id="3.40.1190.20">
    <property type="match status" value="1"/>
</dbReference>
<dbReference type="RefSeq" id="XP_040722740.1">
    <property type="nucleotide sequence ID" value="XM_040870029.1"/>
</dbReference>
<comment type="activity regulation">
    <text evidence="9">Activated by a monovalent cation that binds near, but not in, the active site. The most likely occupant of the site in vivo is potassium. Ion binding induces a conformational change that may alter substrate affinity.</text>
</comment>
<evidence type="ECO:0000256" key="7">
    <source>
        <dbReference type="ARBA" id="ARBA00022958"/>
    </source>
</evidence>
<evidence type="ECO:0000256" key="6">
    <source>
        <dbReference type="ARBA" id="ARBA00022842"/>
    </source>
</evidence>
<dbReference type="GO" id="GO:0046872">
    <property type="term" value="F:metal ion binding"/>
    <property type="evidence" value="ECO:0007669"/>
    <property type="project" value="UniProtKB-KW"/>
</dbReference>
<dbReference type="GeneID" id="63786628"/>
<name>A0A1Y2EYL6_PROLT</name>
<comment type="pathway">
    <text evidence="9">Carbohydrate metabolism; D-ribose degradation; D-ribose 5-phosphate from beta-D-ribopyranose: step 2/2.</text>
</comment>
<dbReference type="EMBL" id="MCFI01000022">
    <property type="protein sequence ID" value="ORY76660.1"/>
    <property type="molecule type" value="Genomic_DNA"/>
</dbReference>
<feature type="binding site" evidence="9">
    <location>
        <begin position="224"/>
        <end position="229"/>
    </location>
    <ligand>
        <name>ATP</name>
        <dbReference type="ChEBI" id="CHEBI:30616"/>
    </ligand>
</feature>
<evidence type="ECO:0000313" key="11">
    <source>
        <dbReference type="EMBL" id="ORY76660.1"/>
    </source>
</evidence>
<dbReference type="CDD" id="cd01174">
    <property type="entry name" value="ribokinase"/>
    <property type="match status" value="1"/>
</dbReference>
<feature type="domain" description="Carbohydrate kinase PfkB" evidence="10">
    <location>
        <begin position="5"/>
        <end position="289"/>
    </location>
</feature>
<comment type="function">
    <text evidence="9">Catalyzes the phosphorylation of ribose at O-5 in a reaction requiring ATP and magnesium. The resulting D-ribose-5-phosphate can then be used either for sythesis of nucleotides, histidine, and tryptophan, or as a component of the pentose phosphate pathway.</text>
</comment>
<evidence type="ECO:0000256" key="4">
    <source>
        <dbReference type="ARBA" id="ARBA00022777"/>
    </source>
</evidence>
<feature type="binding site" evidence="9">
    <location>
        <begin position="255"/>
        <end position="256"/>
    </location>
    <ligand>
        <name>ATP</name>
        <dbReference type="ChEBI" id="CHEBI:30616"/>
    </ligand>
</feature>
<feature type="binding site" evidence="9">
    <location>
        <position position="256"/>
    </location>
    <ligand>
        <name>substrate</name>
    </ligand>
</feature>
<keyword evidence="3 9" id="KW-0547">Nucleotide-binding</keyword>
<evidence type="ECO:0000256" key="5">
    <source>
        <dbReference type="ARBA" id="ARBA00022840"/>
    </source>
</evidence>
<dbReference type="PRINTS" id="PR00990">
    <property type="entry name" value="RIBOKINASE"/>
</dbReference>
<keyword evidence="1 9" id="KW-0808">Transferase</keyword>
<dbReference type="UniPathway" id="UPA00916">
    <property type="reaction ID" value="UER00889"/>
</dbReference>
<comment type="caution">
    <text evidence="11">The sequence shown here is derived from an EMBL/GenBank/DDBJ whole genome shotgun (WGS) entry which is preliminary data.</text>
</comment>
<dbReference type="InterPro" id="IPR011877">
    <property type="entry name" value="Ribokinase"/>
</dbReference>
<feature type="binding site" evidence="9">
    <location>
        <begin position="12"/>
        <end position="14"/>
    </location>
    <ligand>
        <name>substrate</name>
    </ligand>
</feature>
<dbReference type="STRING" id="56484.A0A1Y2EYL6"/>
<keyword evidence="8 9" id="KW-0119">Carbohydrate metabolism</keyword>
<feature type="binding site" evidence="9">
    <location>
        <position position="187"/>
    </location>
    <ligand>
        <name>ATP</name>
        <dbReference type="ChEBI" id="CHEBI:30616"/>
    </ligand>
</feature>
<feature type="active site" description="Proton acceptor" evidence="9">
    <location>
        <position position="256"/>
    </location>
</feature>
<feature type="binding site" evidence="9">
    <location>
        <position position="282"/>
    </location>
    <ligand>
        <name>K(+)</name>
        <dbReference type="ChEBI" id="CHEBI:29103"/>
    </ligand>
</feature>